<name>A0A7T3ZXG6_9MICO</name>
<dbReference type="PANTHER" id="PTHR30569:SF0">
    <property type="entry name" value="CYTOSINE PERMEASE"/>
    <property type="match status" value="1"/>
</dbReference>
<feature type="transmembrane region" description="Helical" evidence="6">
    <location>
        <begin position="291"/>
        <end position="317"/>
    </location>
</feature>
<feature type="transmembrane region" description="Helical" evidence="6">
    <location>
        <begin position="30"/>
        <end position="54"/>
    </location>
</feature>
<dbReference type="GO" id="GO:0015209">
    <property type="term" value="F:cytosine transmembrane transporter activity"/>
    <property type="evidence" value="ECO:0007669"/>
    <property type="project" value="InterPro"/>
</dbReference>
<comment type="subcellular location">
    <subcellularLocation>
        <location evidence="1">Membrane</location>
        <topology evidence="1">Multi-pass membrane protein</topology>
    </subcellularLocation>
</comment>
<feature type="transmembrane region" description="Helical" evidence="6">
    <location>
        <begin position="437"/>
        <end position="461"/>
    </location>
</feature>
<dbReference type="AlphaFoldDB" id="A0A7T3ZXG6"/>
<dbReference type="InterPro" id="IPR001248">
    <property type="entry name" value="Pur-cyt_permease"/>
</dbReference>
<comment type="similarity">
    <text evidence="2">Belongs to the purine-cytosine permease (2.A.39) family.</text>
</comment>
<feature type="transmembrane region" description="Helical" evidence="6">
    <location>
        <begin position="60"/>
        <end position="82"/>
    </location>
</feature>
<evidence type="ECO:0000256" key="2">
    <source>
        <dbReference type="ARBA" id="ARBA00008974"/>
    </source>
</evidence>
<protein>
    <submittedName>
        <fullName evidence="7">Cytosine permease</fullName>
    </submittedName>
</protein>
<dbReference type="Pfam" id="PF02133">
    <property type="entry name" value="Transp_cyt_pur"/>
    <property type="match status" value="1"/>
</dbReference>
<evidence type="ECO:0000256" key="1">
    <source>
        <dbReference type="ARBA" id="ARBA00004141"/>
    </source>
</evidence>
<reference evidence="7 8" key="1">
    <citation type="submission" date="2020-12" db="EMBL/GenBank/DDBJ databases">
        <title>FDA dAtabase for Regulatory Grade micrObial Sequences (FDA-ARGOS): Supporting development and validation of Infectious Disease Dx tests.</title>
        <authorList>
            <person name="Sproer C."/>
            <person name="Gronow S."/>
            <person name="Severitt S."/>
            <person name="Schroder I."/>
            <person name="Tallon L."/>
            <person name="Sadzewicz L."/>
            <person name="Zhao X."/>
            <person name="Boylan J."/>
            <person name="Ott S."/>
            <person name="Bowen H."/>
            <person name="Vavikolanu K."/>
            <person name="Mehta A."/>
            <person name="Aluvathingal J."/>
            <person name="Nadendla S."/>
            <person name="Lowell S."/>
            <person name="Myers T."/>
            <person name="Yan Y."/>
            <person name="Sichtig H."/>
        </authorList>
    </citation>
    <scope>NUCLEOTIDE SEQUENCE [LARGE SCALE GENOMIC DNA]</scope>
    <source>
        <strain evidence="7 8">FDAARGOS_990</strain>
    </source>
</reference>
<evidence type="ECO:0000256" key="3">
    <source>
        <dbReference type="ARBA" id="ARBA00022692"/>
    </source>
</evidence>
<dbReference type="Proteomes" id="UP000595374">
    <property type="component" value="Chromosome"/>
</dbReference>
<feature type="transmembrane region" description="Helical" evidence="6">
    <location>
        <begin position="143"/>
        <end position="162"/>
    </location>
</feature>
<keyword evidence="3 6" id="KW-0812">Transmembrane</keyword>
<gene>
    <name evidence="7" type="ORF">I6H47_11920</name>
</gene>
<feature type="transmembrane region" description="Helical" evidence="6">
    <location>
        <begin position="246"/>
        <end position="271"/>
    </location>
</feature>
<feature type="transmembrane region" description="Helical" evidence="6">
    <location>
        <begin position="401"/>
        <end position="425"/>
    </location>
</feature>
<evidence type="ECO:0000256" key="6">
    <source>
        <dbReference type="SAM" id="Phobius"/>
    </source>
</evidence>
<feature type="transmembrane region" description="Helical" evidence="6">
    <location>
        <begin position="356"/>
        <end position="381"/>
    </location>
</feature>
<evidence type="ECO:0000313" key="7">
    <source>
        <dbReference type="EMBL" id="QQB13517.1"/>
    </source>
</evidence>
<evidence type="ECO:0000313" key="8">
    <source>
        <dbReference type="Proteomes" id="UP000595374"/>
    </source>
</evidence>
<dbReference type="Gene3D" id="1.10.4160.10">
    <property type="entry name" value="Hydantoin permease"/>
    <property type="match status" value="1"/>
</dbReference>
<keyword evidence="4 6" id="KW-1133">Transmembrane helix</keyword>
<feature type="transmembrane region" description="Helical" evidence="6">
    <location>
        <begin position="103"/>
        <end position="123"/>
    </location>
</feature>
<evidence type="ECO:0000256" key="5">
    <source>
        <dbReference type="ARBA" id="ARBA00023136"/>
    </source>
</evidence>
<accession>A0A7T3ZXG6</accession>
<feature type="transmembrane region" description="Helical" evidence="6">
    <location>
        <begin position="216"/>
        <end position="234"/>
    </location>
</feature>
<organism evidence="7 8">
    <name type="scientific">Brevibacterium casei</name>
    <dbReference type="NCBI Taxonomy" id="33889"/>
    <lineage>
        <taxon>Bacteria</taxon>
        <taxon>Bacillati</taxon>
        <taxon>Actinomycetota</taxon>
        <taxon>Actinomycetes</taxon>
        <taxon>Micrococcales</taxon>
        <taxon>Brevibacteriaceae</taxon>
        <taxon>Brevibacterium</taxon>
    </lineage>
</organism>
<dbReference type="GO" id="GO:0005886">
    <property type="term" value="C:plasma membrane"/>
    <property type="evidence" value="ECO:0007669"/>
    <property type="project" value="TreeGrafter"/>
</dbReference>
<feature type="transmembrane region" description="Helical" evidence="6">
    <location>
        <begin position="329"/>
        <end position="350"/>
    </location>
</feature>
<keyword evidence="5 6" id="KW-0472">Membrane</keyword>
<dbReference type="InterPro" id="IPR030191">
    <property type="entry name" value="CodB"/>
</dbReference>
<evidence type="ECO:0000256" key="4">
    <source>
        <dbReference type="ARBA" id="ARBA00022989"/>
    </source>
</evidence>
<proteinExistence type="inferred from homology"/>
<dbReference type="EMBL" id="CP065989">
    <property type="protein sequence ID" value="QQB13517.1"/>
    <property type="molecule type" value="Genomic_DNA"/>
</dbReference>
<dbReference type="RefSeq" id="WP_198498709.1">
    <property type="nucleotide sequence ID" value="NZ_CP065989.1"/>
</dbReference>
<dbReference type="PANTHER" id="PTHR30569">
    <property type="entry name" value="CYTOSINE TRANSPORTER CODB"/>
    <property type="match status" value="1"/>
</dbReference>
<feature type="transmembrane region" description="Helical" evidence="6">
    <location>
        <begin position="174"/>
        <end position="196"/>
    </location>
</feature>
<sequence>MSVQARPLTGEFESSLPVTRAEKTWGPLAIFGNTSSAAVATWCFISGGFVAAYLGATQGALAVTAGTLIGVFMVLLAALPAAGRYGVEAVRSTRPLFGSRGSVLTVVLTLLILIGWNAVLTIALADASALALAEMGWLTETMIGPTAMIVAVGSALVVFLLLRKGTATLRWAGPVVAVTVLILAVWIGIMLIIRFGIDGILSAGALAPLPDNGSNFMLTVELGIAGGLSWWPYVGGLTRNARTTRAAIVPSVLGLGVMMSLVLIIGLIAALVVPESGGDPTGYLIEIGGPVFGVVALSFLALANVGTIMVGAYSAALGLKQIPTIDRRVPWSVAVAVVMLPVLVIAVFFADAYMANYGAFITLAGILLGPICGMQIVDFFLVRRQELDIRALYSVNGSGSYWYFAGINPAGIVGLIVGMGTYLALLDPFTYVPPVDLGVIAAAVPAAIAAGVVYLIILRFVPRLWSSRRITTDS</sequence>